<comment type="caution">
    <text evidence="1">The sequence shown here is derived from an EMBL/GenBank/DDBJ whole genome shotgun (WGS) entry which is preliminary data.</text>
</comment>
<dbReference type="AlphaFoldDB" id="U2H6H9"/>
<gene>
    <name evidence="1" type="ORF">M472_00885</name>
</gene>
<dbReference type="Proteomes" id="UP000016584">
    <property type="component" value="Unassembled WGS sequence"/>
</dbReference>
<name>U2H6H9_9SPHI</name>
<sequence>MISGWPKIIYNTVFIMEQVLNQRNIKVIKSVQAPDKLTHTEVLYGEYPDDGEVLKVLRNLEDQYSENPSYEKLHGYKERLSLSFRHRDSQEIISFSTED</sequence>
<accession>U2H6H9</accession>
<keyword evidence="2" id="KW-1185">Reference proteome</keyword>
<dbReference type="PATRIC" id="fig|1346330.5.peg.4041"/>
<evidence type="ECO:0000313" key="1">
    <source>
        <dbReference type="EMBL" id="ERJ57311.1"/>
    </source>
</evidence>
<evidence type="ECO:0000313" key="2">
    <source>
        <dbReference type="Proteomes" id="UP000016584"/>
    </source>
</evidence>
<organism evidence="1 2">
    <name type="scientific">Sphingobacterium paucimobilis HER1398</name>
    <dbReference type="NCBI Taxonomy" id="1346330"/>
    <lineage>
        <taxon>Bacteria</taxon>
        <taxon>Pseudomonadati</taxon>
        <taxon>Bacteroidota</taxon>
        <taxon>Sphingobacteriia</taxon>
        <taxon>Sphingobacteriales</taxon>
        <taxon>Sphingobacteriaceae</taxon>
        <taxon>Sphingobacterium</taxon>
    </lineage>
</organism>
<protein>
    <submittedName>
        <fullName evidence="1">Uncharacterized protein</fullName>
    </submittedName>
</protein>
<reference evidence="1 2" key="1">
    <citation type="journal article" date="2013" name="Genome Announc.">
        <title>The Draft Genome Sequence of Sphingomonas paucimobilis Strain HER1398 (Proteobacteria), Host to the Giant PAU Phage, Indicates That It Is a Member of the Genus Sphingobacterium (Bacteroidetes).</title>
        <authorList>
            <person name="White R.A.III."/>
            <person name="Suttle C.A."/>
        </authorList>
    </citation>
    <scope>NUCLEOTIDE SEQUENCE [LARGE SCALE GENOMIC DNA]</scope>
    <source>
        <strain evidence="1 2">HER1398</strain>
    </source>
</reference>
<proteinExistence type="predicted"/>
<dbReference type="EMBL" id="ATDL01000022">
    <property type="protein sequence ID" value="ERJ57311.1"/>
    <property type="molecule type" value="Genomic_DNA"/>
</dbReference>